<evidence type="ECO:0000313" key="1">
    <source>
        <dbReference type="EMBL" id="BDR92906.1"/>
    </source>
</evidence>
<dbReference type="SUPFAM" id="SSF46785">
    <property type="entry name" value="Winged helix' DNA-binding domain"/>
    <property type="match status" value="1"/>
</dbReference>
<dbReference type="AlphaFoldDB" id="A0A830E5R8"/>
<evidence type="ECO:0008006" key="5">
    <source>
        <dbReference type="Google" id="ProtNLM"/>
    </source>
</evidence>
<dbReference type="InterPro" id="IPR036390">
    <property type="entry name" value="WH_DNA-bd_sf"/>
</dbReference>
<dbReference type="Proteomes" id="UP000657075">
    <property type="component" value="Unassembled WGS sequence"/>
</dbReference>
<dbReference type="InterPro" id="IPR036388">
    <property type="entry name" value="WH-like_DNA-bd_sf"/>
</dbReference>
<dbReference type="RefSeq" id="WP_054844439.1">
    <property type="nucleotide sequence ID" value="NZ_AP026830.1"/>
</dbReference>
<dbReference type="EMBL" id="AP026830">
    <property type="protein sequence ID" value="BDR92906.1"/>
    <property type="molecule type" value="Genomic_DNA"/>
</dbReference>
<reference evidence="4" key="3">
    <citation type="submission" date="2022-09" db="EMBL/GenBank/DDBJ databases">
        <title>Complete genome sequence of Vulcanisaeta souniana.</title>
        <authorList>
            <person name="Kato S."/>
            <person name="Itoh T."/>
            <person name="Ohkuma M."/>
        </authorList>
    </citation>
    <scope>NUCLEOTIDE SEQUENCE [LARGE SCALE GENOMIC DNA]</scope>
    <source>
        <strain evidence="4">JCM 11219</strain>
    </source>
</reference>
<dbReference type="Gene3D" id="1.10.10.10">
    <property type="entry name" value="Winged helix-like DNA-binding domain superfamily/Winged helix DNA-binding domain"/>
    <property type="match status" value="1"/>
</dbReference>
<reference evidence="1" key="4">
    <citation type="journal article" date="2023" name="Microbiol. Resour. Announc.">
        <title>Complete Genome Sequence of Vulcanisaeta souniana Strain IC-059, a Hyperthermophilic Archaeon Isolated from Hot Spring Water in Japan.</title>
        <authorList>
            <person name="Kato S."/>
            <person name="Itoh T."/>
            <person name="Wu L."/>
            <person name="Ma J."/>
            <person name="Ohkuma M."/>
        </authorList>
    </citation>
    <scope>NUCLEOTIDE SEQUENCE</scope>
    <source>
        <strain evidence="1">JCM 11219</strain>
    </source>
</reference>
<protein>
    <recommendedName>
        <fullName evidence="5">HTH marR-type domain-containing protein</fullName>
    </recommendedName>
</protein>
<gene>
    <name evidence="2" type="ORF">GCM10007112_23220</name>
    <name evidence="1" type="ORF">Vsou_19990</name>
</gene>
<evidence type="ECO:0000313" key="4">
    <source>
        <dbReference type="Proteomes" id="UP001060771"/>
    </source>
</evidence>
<name>A0A830E5R8_9CREN</name>
<dbReference type="GeneID" id="76207539"/>
<organism evidence="2 3">
    <name type="scientific">Vulcanisaeta souniana JCM 11219</name>
    <dbReference type="NCBI Taxonomy" id="1293586"/>
    <lineage>
        <taxon>Archaea</taxon>
        <taxon>Thermoproteota</taxon>
        <taxon>Thermoprotei</taxon>
        <taxon>Thermoproteales</taxon>
        <taxon>Thermoproteaceae</taxon>
        <taxon>Vulcanisaeta</taxon>
    </lineage>
</organism>
<dbReference type="EMBL" id="BMNM01000013">
    <property type="protein sequence ID" value="GGI85497.1"/>
    <property type="molecule type" value="Genomic_DNA"/>
</dbReference>
<proteinExistence type="predicted"/>
<evidence type="ECO:0000313" key="3">
    <source>
        <dbReference type="Proteomes" id="UP000657075"/>
    </source>
</evidence>
<reference evidence="2" key="2">
    <citation type="submission" date="2020-09" db="EMBL/GenBank/DDBJ databases">
        <authorList>
            <person name="Sun Q."/>
            <person name="Ohkuma M."/>
        </authorList>
    </citation>
    <scope>NUCLEOTIDE SEQUENCE</scope>
    <source>
        <strain evidence="2">JCM 11219</strain>
    </source>
</reference>
<keyword evidence="4" id="KW-1185">Reference proteome</keyword>
<evidence type="ECO:0000313" key="2">
    <source>
        <dbReference type="EMBL" id="GGI85497.1"/>
    </source>
</evidence>
<reference evidence="2" key="1">
    <citation type="journal article" date="2014" name="Int. J. Syst. Evol. Microbiol.">
        <title>Complete genome sequence of Corynebacterium casei LMG S-19264T (=DSM 44701T), isolated from a smear-ripened cheese.</title>
        <authorList>
            <consortium name="US DOE Joint Genome Institute (JGI-PGF)"/>
            <person name="Walter F."/>
            <person name="Albersmeier A."/>
            <person name="Kalinowski J."/>
            <person name="Ruckert C."/>
        </authorList>
    </citation>
    <scope>NUCLEOTIDE SEQUENCE</scope>
    <source>
        <strain evidence="2">JCM 11219</strain>
    </source>
</reference>
<dbReference type="Proteomes" id="UP001060771">
    <property type="component" value="Chromosome"/>
</dbReference>
<sequence>MNHKKDHHRASGEVFQYQIMKDLGLSKVQAWRIVRRLEEKGLVEVIKVKGRNIVKLKDFKSN</sequence>
<accession>A0A830E5R8</accession>